<dbReference type="Pfam" id="PF00067">
    <property type="entry name" value="p450"/>
    <property type="match status" value="1"/>
</dbReference>
<sequence>MIYFALLATTAIIFLSFFRKYRTSKNLPLPPGPKGWPLIGNLLDMPSQSEWITYHKWSKELGTDILYLNVAGTRIIVLDTIEAATDLLEKRSVIYSGRTRLIMCNELMGWDFAFGFMNYGETWRHRRRIVSEQFNTVAVQQFYPKLLTATRGLLKDMLQNSNDVIGNLRHLAADTIFSVVYGLDVKMEGRESLEAAKEANHAMLIAGIPGRFLVDYIPLLRFVPEWVPGAKFQKLARGWKEATLKMIEMPFLTSKAKVDDGTAATSVLAHSIAKMQEGANPAIFTHENIKAATGTIFTAGSDTTVSCLASCILALVHNPHVVAKAQKELDGALSVGQLPDFSDEDSLPYITAIVKETLRWRDVAPIAIPHRLDADDVYRGYHLPKGSMVIGNSWAILHDEKIYPDPFKFNPDRFIKDGKFDKSVPDPELSCFGFGRRICPGRHLAYSAVWIAVASLLTVFDIKKVADKDGRIIEPGEEYDSALVCTPLPFPCSITPRSEKWSAIIRGDSD</sequence>
<feature type="binding site" description="axial binding residue" evidence="9">
    <location>
        <position position="439"/>
    </location>
    <ligand>
        <name>heme</name>
        <dbReference type="ChEBI" id="CHEBI:30413"/>
    </ligand>
    <ligandPart>
        <name>Fe</name>
        <dbReference type="ChEBI" id="CHEBI:18248"/>
    </ligandPart>
</feature>
<dbReference type="PRINTS" id="PR00385">
    <property type="entry name" value="P450"/>
</dbReference>
<comment type="similarity">
    <text evidence="3 10">Belongs to the cytochrome P450 family.</text>
</comment>
<dbReference type="InterPro" id="IPR002401">
    <property type="entry name" value="Cyt_P450_E_grp-I"/>
</dbReference>
<dbReference type="InterPro" id="IPR001128">
    <property type="entry name" value="Cyt_P450"/>
</dbReference>
<evidence type="ECO:0000256" key="9">
    <source>
        <dbReference type="PIRSR" id="PIRSR602401-1"/>
    </source>
</evidence>
<keyword evidence="12" id="KW-1185">Reference proteome</keyword>
<comment type="pathway">
    <text evidence="2">Secondary metabolite biosynthesis.</text>
</comment>
<proteinExistence type="inferred from homology"/>
<dbReference type="Proteomes" id="UP000054270">
    <property type="component" value="Unassembled WGS sequence"/>
</dbReference>
<evidence type="ECO:0008006" key="13">
    <source>
        <dbReference type="Google" id="ProtNLM"/>
    </source>
</evidence>
<dbReference type="GO" id="GO:0020037">
    <property type="term" value="F:heme binding"/>
    <property type="evidence" value="ECO:0007669"/>
    <property type="project" value="InterPro"/>
</dbReference>
<evidence type="ECO:0000256" key="2">
    <source>
        <dbReference type="ARBA" id="ARBA00005179"/>
    </source>
</evidence>
<dbReference type="Gene3D" id="1.10.630.10">
    <property type="entry name" value="Cytochrome P450"/>
    <property type="match status" value="1"/>
</dbReference>
<name>A0A0D2L5U7_HYPSF</name>
<dbReference type="STRING" id="945553.A0A0D2L5U7"/>
<dbReference type="EMBL" id="KN817551">
    <property type="protein sequence ID" value="KJA22222.1"/>
    <property type="molecule type" value="Genomic_DNA"/>
</dbReference>
<evidence type="ECO:0000256" key="7">
    <source>
        <dbReference type="ARBA" id="ARBA00023004"/>
    </source>
</evidence>
<evidence type="ECO:0000256" key="3">
    <source>
        <dbReference type="ARBA" id="ARBA00010617"/>
    </source>
</evidence>
<dbReference type="InterPro" id="IPR036396">
    <property type="entry name" value="Cyt_P450_sf"/>
</dbReference>
<dbReference type="PANTHER" id="PTHR46300:SF7">
    <property type="entry name" value="P450, PUTATIVE (EUROFUNG)-RELATED"/>
    <property type="match status" value="1"/>
</dbReference>
<evidence type="ECO:0000313" key="12">
    <source>
        <dbReference type="Proteomes" id="UP000054270"/>
    </source>
</evidence>
<dbReference type="PANTHER" id="PTHR46300">
    <property type="entry name" value="P450, PUTATIVE (EUROFUNG)-RELATED-RELATED"/>
    <property type="match status" value="1"/>
</dbReference>
<dbReference type="AlphaFoldDB" id="A0A0D2L5U7"/>
<evidence type="ECO:0000256" key="1">
    <source>
        <dbReference type="ARBA" id="ARBA00001971"/>
    </source>
</evidence>
<dbReference type="InterPro" id="IPR050364">
    <property type="entry name" value="Cytochrome_P450_fung"/>
</dbReference>
<dbReference type="InterPro" id="IPR017972">
    <property type="entry name" value="Cyt_P450_CS"/>
</dbReference>
<keyword evidence="8 10" id="KW-0503">Monooxygenase</keyword>
<dbReference type="GO" id="GO:0004497">
    <property type="term" value="F:monooxygenase activity"/>
    <property type="evidence" value="ECO:0007669"/>
    <property type="project" value="UniProtKB-KW"/>
</dbReference>
<evidence type="ECO:0000256" key="6">
    <source>
        <dbReference type="ARBA" id="ARBA00023002"/>
    </source>
</evidence>
<gene>
    <name evidence="11" type="ORF">HYPSUDRAFT_202249</name>
</gene>
<keyword evidence="4 9" id="KW-0349">Heme</keyword>
<dbReference type="PRINTS" id="PR00463">
    <property type="entry name" value="EP450I"/>
</dbReference>
<evidence type="ECO:0000256" key="4">
    <source>
        <dbReference type="ARBA" id="ARBA00022617"/>
    </source>
</evidence>
<dbReference type="OMA" id="CELKATH"/>
<keyword evidence="5 9" id="KW-0479">Metal-binding</keyword>
<dbReference type="SUPFAM" id="SSF48264">
    <property type="entry name" value="Cytochrome P450"/>
    <property type="match status" value="1"/>
</dbReference>
<evidence type="ECO:0000256" key="5">
    <source>
        <dbReference type="ARBA" id="ARBA00022723"/>
    </source>
</evidence>
<dbReference type="GO" id="GO:0016705">
    <property type="term" value="F:oxidoreductase activity, acting on paired donors, with incorporation or reduction of molecular oxygen"/>
    <property type="evidence" value="ECO:0007669"/>
    <property type="project" value="InterPro"/>
</dbReference>
<accession>A0A0D2L5U7</accession>
<evidence type="ECO:0000256" key="10">
    <source>
        <dbReference type="RuleBase" id="RU000461"/>
    </source>
</evidence>
<keyword evidence="6 10" id="KW-0560">Oxidoreductase</keyword>
<evidence type="ECO:0000256" key="8">
    <source>
        <dbReference type="ARBA" id="ARBA00023033"/>
    </source>
</evidence>
<dbReference type="PROSITE" id="PS00086">
    <property type="entry name" value="CYTOCHROME_P450"/>
    <property type="match status" value="1"/>
</dbReference>
<protein>
    <recommendedName>
        <fullName evidence="13">Cytochrome P450</fullName>
    </recommendedName>
</protein>
<keyword evidence="7 9" id="KW-0408">Iron</keyword>
<comment type="cofactor">
    <cofactor evidence="1 9">
        <name>heme</name>
        <dbReference type="ChEBI" id="CHEBI:30413"/>
    </cofactor>
</comment>
<dbReference type="CDD" id="cd11065">
    <property type="entry name" value="CYP64-like"/>
    <property type="match status" value="1"/>
</dbReference>
<evidence type="ECO:0000313" key="11">
    <source>
        <dbReference type="EMBL" id="KJA22222.1"/>
    </source>
</evidence>
<organism evidence="11 12">
    <name type="scientific">Hypholoma sublateritium (strain FD-334 SS-4)</name>
    <dbReference type="NCBI Taxonomy" id="945553"/>
    <lineage>
        <taxon>Eukaryota</taxon>
        <taxon>Fungi</taxon>
        <taxon>Dikarya</taxon>
        <taxon>Basidiomycota</taxon>
        <taxon>Agaricomycotina</taxon>
        <taxon>Agaricomycetes</taxon>
        <taxon>Agaricomycetidae</taxon>
        <taxon>Agaricales</taxon>
        <taxon>Agaricineae</taxon>
        <taxon>Strophariaceae</taxon>
        <taxon>Hypholoma</taxon>
    </lineage>
</organism>
<reference evidence="12" key="1">
    <citation type="submission" date="2014-04" db="EMBL/GenBank/DDBJ databases">
        <title>Evolutionary Origins and Diversification of the Mycorrhizal Mutualists.</title>
        <authorList>
            <consortium name="DOE Joint Genome Institute"/>
            <consortium name="Mycorrhizal Genomics Consortium"/>
            <person name="Kohler A."/>
            <person name="Kuo A."/>
            <person name="Nagy L.G."/>
            <person name="Floudas D."/>
            <person name="Copeland A."/>
            <person name="Barry K.W."/>
            <person name="Cichocki N."/>
            <person name="Veneault-Fourrey C."/>
            <person name="LaButti K."/>
            <person name="Lindquist E.A."/>
            <person name="Lipzen A."/>
            <person name="Lundell T."/>
            <person name="Morin E."/>
            <person name="Murat C."/>
            <person name="Riley R."/>
            <person name="Ohm R."/>
            <person name="Sun H."/>
            <person name="Tunlid A."/>
            <person name="Henrissat B."/>
            <person name="Grigoriev I.V."/>
            <person name="Hibbett D.S."/>
            <person name="Martin F."/>
        </authorList>
    </citation>
    <scope>NUCLEOTIDE SEQUENCE [LARGE SCALE GENOMIC DNA]</scope>
    <source>
        <strain evidence="12">FD-334 SS-4</strain>
    </source>
</reference>
<dbReference type="OrthoDB" id="2789670at2759"/>
<dbReference type="GO" id="GO:0005506">
    <property type="term" value="F:iron ion binding"/>
    <property type="evidence" value="ECO:0007669"/>
    <property type="project" value="InterPro"/>
</dbReference>